<proteinExistence type="predicted"/>
<evidence type="ECO:0000313" key="4">
    <source>
        <dbReference type="Proteomes" id="UP001230328"/>
    </source>
</evidence>
<feature type="transmembrane region" description="Helical" evidence="2">
    <location>
        <begin position="12"/>
        <end position="36"/>
    </location>
</feature>
<gene>
    <name evidence="3" type="ORF">QF035_010402</name>
</gene>
<protein>
    <recommendedName>
        <fullName evidence="5">Secreted protein</fullName>
    </recommendedName>
</protein>
<keyword evidence="2" id="KW-1133">Transmembrane helix</keyword>
<keyword evidence="2" id="KW-0812">Transmembrane</keyword>
<dbReference type="EMBL" id="JAUSZI010000002">
    <property type="protein sequence ID" value="MDQ1032820.1"/>
    <property type="molecule type" value="Genomic_DNA"/>
</dbReference>
<keyword evidence="4" id="KW-1185">Reference proteome</keyword>
<evidence type="ECO:0000256" key="2">
    <source>
        <dbReference type="SAM" id="Phobius"/>
    </source>
</evidence>
<accession>A0ABU0TAN1</accession>
<dbReference type="Proteomes" id="UP001230328">
    <property type="component" value="Unassembled WGS sequence"/>
</dbReference>
<feature type="compositionally biased region" description="Low complexity" evidence="1">
    <location>
        <begin position="60"/>
        <end position="69"/>
    </location>
</feature>
<organism evidence="3 4">
    <name type="scientific">Streptomyces umbrinus</name>
    <dbReference type="NCBI Taxonomy" id="67370"/>
    <lineage>
        <taxon>Bacteria</taxon>
        <taxon>Bacillati</taxon>
        <taxon>Actinomycetota</taxon>
        <taxon>Actinomycetes</taxon>
        <taxon>Kitasatosporales</taxon>
        <taxon>Streptomycetaceae</taxon>
        <taxon>Streptomyces</taxon>
        <taxon>Streptomyces phaeochromogenes group</taxon>
    </lineage>
</organism>
<keyword evidence="2" id="KW-0472">Membrane</keyword>
<sequence length="78" mass="8312">MNRKWPSLLGDALAALITLVAVGFLVWFVLVMLYMFEVVDMPWLPIPDDTGEVPPGAPNQPAQVPVRPGAAGGARGGR</sequence>
<comment type="caution">
    <text evidence="3">The sequence shown here is derived from an EMBL/GenBank/DDBJ whole genome shotgun (WGS) entry which is preliminary data.</text>
</comment>
<dbReference type="RefSeq" id="WP_307529824.1">
    <property type="nucleotide sequence ID" value="NZ_JAUSZI010000002.1"/>
</dbReference>
<reference evidence="3 4" key="1">
    <citation type="submission" date="2023-07" db="EMBL/GenBank/DDBJ databases">
        <title>Comparative genomics of wheat-associated soil bacteria to identify genetic determinants of phenazine resistance.</title>
        <authorList>
            <person name="Mouncey N."/>
        </authorList>
    </citation>
    <scope>NUCLEOTIDE SEQUENCE [LARGE SCALE GENOMIC DNA]</scope>
    <source>
        <strain evidence="3 4">V2I4</strain>
    </source>
</reference>
<name>A0ABU0TAN1_9ACTN</name>
<feature type="region of interest" description="Disordered" evidence="1">
    <location>
        <begin position="49"/>
        <end position="78"/>
    </location>
</feature>
<evidence type="ECO:0000256" key="1">
    <source>
        <dbReference type="SAM" id="MobiDB-lite"/>
    </source>
</evidence>
<evidence type="ECO:0008006" key="5">
    <source>
        <dbReference type="Google" id="ProtNLM"/>
    </source>
</evidence>
<evidence type="ECO:0000313" key="3">
    <source>
        <dbReference type="EMBL" id="MDQ1032820.1"/>
    </source>
</evidence>